<evidence type="ECO:0000256" key="4">
    <source>
        <dbReference type="ARBA" id="ARBA00022989"/>
    </source>
</evidence>
<dbReference type="PANTHER" id="PTHR11562:SF17">
    <property type="entry name" value="RE54080P-RELATED"/>
    <property type="match status" value="1"/>
</dbReference>
<evidence type="ECO:0000313" key="9">
    <source>
        <dbReference type="EMBL" id="EQD27506.1"/>
    </source>
</evidence>
<keyword evidence="4 7" id="KW-1133">Transmembrane helix</keyword>
<sequence>NVRSVLLHLATDVVIAATLLVDAAWLLLSPSSEWIDSAAALVIAGLLVYESIPLFRGGWEVLTERVPSGISVSTVSKALGNAPHVREVHDLHVWSLCPTLVCMTAHVRVDEMSVSEGARVTEGLRRLVEEEFGIVHAVFELEAEPSGSPSPRPSISPAALGPT</sequence>
<dbReference type="GO" id="GO:0005886">
    <property type="term" value="C:plasma membrane"/>
    <property type="evidence" value="ECO:0007669"/>
    <property type="project" value="TreeGrafter"/>
</dbReference>
<dbReference type="InterPro" id="IPR027470">
    <property type="entry name" value="Cation_efflux_CTD"/>
</dbReference>
<evidence type="ECO:0000256" key="2">
    <source>
        <dbReference type="ARBA" id="ARBA00008873"/>
    </source>
</evidence>
<gene>
    <name evidence="9" type="ORF">B1B_19128</name>
</gene>
<dbReference type="Pfam" id="PF16916">
    <property type="entry name" value="ZT_dimer"/>
    <property type="match status" value="1"/>
</dbReference>
<organism evidence="9">
    <name type="scientific">mine drainage metagenome</name>
    <dbReference type="NCBI Taxonomy" id="410659"/>
    <lineage>
        <taxon>unclassified sequences</taxon>
        <taxon>metagenomes</taxon>
        <taxon>ecological metagenomes</taxon>
    </lineage>
</organism>
<name>T0XXI7_9ZZZZ</name>
<dbReference type="InterPro" id="IPR027469">
    <property type="entry name" value="Cation_efflux_TMD_sf"/>
</dbReference>
<dbReference type="SUPFAM" id="SSF160240">
    <property type="entry name" value="Cation efflux protein cytoplasmic domain-like"/>
    <property type="match status" value="1"/>
</dbReference>
<dbReference type="GO" id="GO:0005385">
    <property type="term" value="F:zinc ion transmembrane transporter activity"/>
    <property type="evidence" value="ECO:0007669"/>
    <property type="project" value="TreeGrafter"/>
</dbReference>
<evidence type="ECO:0000256" key="6">
    <source>
        <dbReference type="SAM" id="MobiDB-lite"/>
    </source>
</evidence>
<dbReference type="EMBL" id="AUZY01012853">
    <property type="protein sequence ID" value="EQD27506.1"/>
    <property type="molecule type" value="Genomic_DNA"/>
</dbReference>
<reference evidence="9" key="1">
    <citation type="submission" date="2013-08" db="EMBL/GenBank/DDBJ databases">
        <authorList>
            <person name="Mendez C."/>
            <person name="Richter M."/>
            <person name="Ferrer M."/>
            <person name="Sanchez J."/>
        </authorList>
    </citation>
    <scope>NUCLEOTIDE SEQUENCE</scope>
</reference>
<comment type="similarity">
    <text evidence="2">Belongs to the cation diffusion facilitator (CDF) transporter (TC 2.A.4) family. SLC30A subfamily.</text>
</comment>
<dbReference type="Gene3D" id="3.30.70.1350">
    <property type="entry name" value="Cation efflux protein, cytoplasmic domain"/>
    <property type="match status" value="1"/>
</dbReference>
<evidence type="ECO:0000256" key="1">
    <source>
        <dbReference type="ARBA" id="ARBA00004141"/>
    </source>
</evidence>
<evidence type="ECO:0000256" key="7">
    <source>
        <dbReference type="SAM" id="Phobius"/>
    </source>
</evidence>
<accession>T0XXI7</accession>
<dbReference type="InterPro" id="IPR050681">
    <property type="entry name" value="CDF/SLC30A"/>
</dbReference>
<feature type="transmembrane region" description="Helical" evidence="7">
    <location>
        <begin position="7"/>
        <end position="28"/>
    </location>
</feature>
<reference evidence="9" key="2">
    <citation type="journal article" date="2014" name="ISME J.">
        <title>Microbial stratification in low pH oxic and suboxic macroscopic growths along an acid mine drainage.</title>
        <authorList>
            <person name="Mendez-Garcia C."/>
            <person name="Mesa V."/>
            <person name="Sprenger R.R."/>
            <person name="Richter M."/>
            <person name="Diez M.S."/>
            <person name="Solano J."/>
            <person name="Bargiela R."/>
            <person name="Golyshina O.V."/>
            <person name="Manteca A."/>
            <person name="Ramos J.L."/>
            <person name="Gallego J.R."/>
            <person name="Llorente I."/>
            <person name="Martins Dos Santos V.A."/>
            <person name="Jensen O.N."/>
            <person name="Pelaez A.I."/>
            <person name="Sanchez J."/>
            <person name="Ferrer M."/>
        </authorList>
    </citation>
    <scope>NUCLEOTIDE SEQUENCE</scope>
</reference>
<comment type="subcellular location">
    <subcellularLocation>
        <location evidence="1">Membrane</location>
        <topology evidence="1">Multi-pass membrane protein</topology>
    </subcellularLocation>
</comment>
<comment type="caution">
    <text evidence="9">The sequence shown here is derived from an EMBL/GenBank/DDBJ whole genome shotgun (WGS) entry which is preliminary data.</text>
</comment>
<evidence type="ECO:0000259" key="8">
    <source>
        <dbReference type="Pfam" id="PF16916"/>
    </source>
</evidence>
<feature type="transmembrane region" description="Helical" evidence="7">
    <location>
        <begin position="34"/>
        <end position="55"/>
    </location>
</feature>
<keyword evidence="3 7" id="KW-0812">Transmembrane</keyword>
<feature type="region of interest" description="Disordered" evidence="6">
    <location>
        <begin position="144"/>
        <end position="163"/>
    </location>
</feature>
<keyword evidence="5 7" id="KW-0472">Membrane</keyword>
<feature type="non-terminal residue" evidence="9">
    <location>
        <position position="1"/>
    </location>
</feature>
<dbReference type="PANTHER" id="PTHR11562">
    <property type="entry name" value="CATION EFFLUX PROTEIN/ ZINC TRANSPORTER"/>
    <property type="match status" value="1"/>
</dbReference>
<evidence type="ECO:0000256" key="5">
    <source>
        <dbReference type="ARBA" id="ARBA00023136"/>
    </source>
</evidence>
<feature type="domain" description="Cation efflux protein cytoplasmic" evidence="8">
    <location>
        <begin position="67"/>
        <end position="138"/>
    </location>
</feature>
<dbReference type="AlphaFoldDB" id="T0XXI7"/>
<proteinExistence type="inferred from homology"/>
<protein>
    <submittedName>
        <fullName evidence="9">Cation efflux protein</fullName>
    </submittedName>
</protein>
<dbReference type="InterPro" id="IPR036837">
    <property type="entry name" value="Cation_efflux_CTD_sf"/>
</dbReference>
<dbReference type="SUPFAM" id="SSF161111">
    <property type="entry name" value="Cation efflux protein transmembrane domain-like"/>
    <property type="match status" value="1"/>
</dbReference>
<evidence type="ECO:0000256" key="3">
    <source>
        <dbReference type="ARBA" id="ARBA00022692"/>
    </source>
</evidence>